<feature type="region of interest" description="Disordered" evidence="1">
    <location>
        <begin position="43"/>
        <end position="63"/>
    </location>
</feature>
<gene>
    <name evidence="3" type="ORF">SAMN05421666_2269</name>
</gene>
<dbReference type="RefSeq" id="WP_076534049.1">
    <property type="nucleotide sequence ID" value="NZ_FOAC01000003.1"/>
</dbReference>
<keyword evidence="2" id="KW-0472">Membrane</keyword>
<name>A0A1N7GZH4_9RHOB</name>
<organism evidence="3 4">
    <name type="scientific">Roseovarius nanhaiticus</name>
    <dbReference type="NCBI Taxonomy" id="573024"/>
    <lineage>
        <taxon>Bacteria</taxon>
        <taxon>Pseudomonadati</taxon>
        <taxon>Pseudomonadota</taxon>
        <taxon>Alphaproteobacteria</taxon>
        <taxon>Rhodobacterales</taxon>
        <taxon>Roseobacteraceae</taxon>
        <taxon>Roseovarius</taxon>
    </lineage>
</organism>
<keyword evidence="4" id="KW-1185">Reference proteome</keyword>
<protein>
    <submittedName>
        <fullName evidence="3">Uncharacterized protein</fullName>
    </submittedName>
</protein>
<reference evidence="3 4" key="1">
    <citation type="submission" date="2017-01" db="EMBL/GenBank/DDBJ databases">
        <authorList>
            <person name="Mah S.A."/>
            <person name="Swanson W.J."/>
            <person name="Moy G.W."/>
            <person name="Vacquier V.D."/>
        </authorList>
    </citation>
    <scope>NUCLEOTIDE SEQUENCE [LARGE SCALE GENOMIC DNA]</scope>
    <source>
        <strain evidence="3 4">DSM 29590</strain>
    </source>
</reference>
<dbReference type="AlphaFoldDB" id="A0A1N7GZH4"/>
<feature type="compositionally biased region" description="Low complexity" evidence="1">
    <location>
        <begin position="47"/>
        <end position="63"/>
    </location>
</feature>
<dbReference type="EMBL" id="FTNV01000002">
    <property type="protein sequence ID" value="SIS17926.1"/>
    <property type="molecule type" value="Genomic_DNA"/>
</dbReference>
<sequence length="63" mass="6394">MSGPQRTLLAILVFVALVLGSFIWFIATWGDEAAARPTPILLATNIPGSGAAPRSGAAKGTTA</sequence>
<evidence type="ECO:0000256" key="2">
    <source>
        <dbReference type="SAM" id="Phobius"/>
    </source>
</evidence>
<dbReference type="STRING" id="573024.SAMN05216208_3050"/>
<proteinExistence type="predicted"/>
<keyword evidence="2" id="KW-0812">Transmembrane</keyword>
<feature type="transmembrane region" description="Helical" evidence="2">
    <location>
        <begin position="7"/>
        <end position="27"/>
    </location>
</feature>
<evidence type="ECO:0000256" key="1">
    <source>
        <dbReference type="SAM" id="MobiDB-lite"/>
    </source>
</evidence>
<evidence type="ECO:0000313" key="3">
    <source>
        <dbReference type="EMBL" id="SIS17926.1"/>
    </source>
</evidence>
<keyword evidence="2" id="KW-1133">Transmembrane helix</keyword>
<accession>A0A1N7GZH4</accession>
<dbReference type="Proteomes" id="UP000186019">
    <property type="component" value="Unassembled WGS sequence"/>
</dbReference>
<evidence type="ECO:0000313" key="4">
    <source>
        <dbReference type="Proteomes" id="UP000186019"/>
    </source>
</evidence>